<organism evidence="2">
    <name type="scientific">Streptomyces globisporus</name>
    <dbReference type="NCBI Taxonomy" id="1908"/>
    <lineage>
        <taxon>Bacteria</taxon>
        <taxon>Bacillati</taxon>
        <taxon>Actinomycetota</taxon>
        <taxon>Actinomycetes</taxon>
        <taxon>Kitasatosporales</taxon>
        <taxon>Streptomycetaceae</taxon>
        <taxon>Streptomyces</taxon>
    </lineage>
</organism>
<protein>
    <submittedName>
        <fullName evidence="2">Uncharacterized protein</fullName>
    </submittedName>
</protein>
<dbReference type="EMBL" id="JACWUS010000001">
    <property type="protein sequence ID" value="MBD2827943.1"/>
    <property type="molecule type" value="Genomic_DNA"/>
</dbReference>
<evidence type="ECO:0000256" key="1">
    <source>
        <dbReference type="SAM" id="MobiDB-lite"/>
    </source>
</evidence>
<comment type="caution">
    <text evidence="2">The sequence shown here is derived from an EMBL/GenBank/DDBJ whole genome shotgun (WGS) entry which is preliminary data.</text>
</comment>
<name>A0A927GM50_STRGL</name>
<dbReference type="AlphaFoldDB" id="A0A927GM50"/>
<proteinExistence type="predicted"/>
<sequence length="67" mass="7321">MTSSHGHAEQDGPGTRAALDGLEGSDEAAQLGARMESLRAQQEIVRDGGLDTDVLLDKRRYRRVRSI</sequence>
<accession>A0A927GM50</accession>
<gene>
    <name evidence="2" type="ORF">ID875_05585</name>
</gene>
<evidence type="ECO:0000313" key="2">
    <source>
        <dbReference type="EMBL" id="MBD2827943.1"/>
    </source>
</evidence>
<feature type="region of interest" description="Disordered" evidence="1">
    <location>
        <begin position="1"/>
        <end position="24"/>
    </location>
</feature>
<feature type="compositionally biased region" description="Basic and acidic residues" evidence="1">
    <location>
        <begin position="1"/>
        <end position="10"/>
    </location>
</feature>
<reference evidence="2" key="1">
    <citation type="journal article" date="2020" name="PLoS ONE">
        <title>Isolation and characterization of Streptomyces bacteriophages and Streptomyces strains encoding biosynthetic arsenals: Streptomyces strains and phages for antibiotic discovery.</title>
        <authorList>
            <person name="Montano E.T."/>
            <person name="Nideffer J.F."/>
            <person name="Brumage L."/>
            <person name="Erb M."/>
            <person name="Derman A.I."/>
            <person name="Davis J.P."/>
            <person name="Estrada E."/>
            <person name="Fu S."/>
            <person name="Le D."/>
            <person name="Vuppala A."/>
            <person name="Tran C."/>
            <person name="Luterstein E."/>
            <person name="Lakkaraju S."/>
            <person name="Panchagnula S."/>
            <person name="Ren C."/>
            <person name="Doan J."/>
            <person name="Tran S."/>
            <person name="Soriano J."/>
            <person name="Fujita Y."/>
            <person name="Gutala P."/>
            <person name="Fujii Q."/>
            <person name="Lee M."/>
            <person name="Bui A."/>
            <person name="Villarreal C."/>
            <person name="Shing S.R."/>
            <person name="Kim S."/>
            <person name="Freeman D."/>
            <person name="Racha V."/>
            <person name="Ho A."/>
            <person name="Kumar P."/>
            <person name="Falah K."/>
            <person name="Dawson T."/>
            <person name="Enustun E."/>
            <person name="Prichard A."/>
            <person name="Gomez A."/>
            <person name="Khanna K."/>
            <person name="Trigg S."/>
            <person name="Fernandez L."/>
            <person name="Pogliano K."/>
            <person name="Pogliano J."/>
        </authorList>
    </citation>
    <scope>NUCLEOTIDE SEQUENCE</scope>
    <source>
        <strain evidence="2">QF2</strain>
    </source>
</reference>